<dbReference type="GO" id="GO:0004046">
    <property type="term" value="F:aminoacylase activity"/>
    <property type="evidence" value="ECO:0007669"/>
    <property type="project" value="TreeGrafter"/>
</dbReference>
<evidence type="ECO:0000256" key="3">
    <source>
        <dbReference type="ARBA" id="ARBA00022475"/>
    </source>
</evidence>
<keyword evidence="18" id="KW-1185">Reference proteome</keyword>
<dbReference type="SUPFAM" id="SSF53187">
    <property type="entry name" value="Zn-dependent exopeptidases"/>
    <property type="match status" value="1"/>
</dbReference>
<comment type="catalytic activity">
    <reaction evidence="12">
        <text>an N-acyl-aromatic L-alpha-amino acid + H2O = an aromatic L-alpha-amino acid + a carboxylate</text>
        <dbReference type="Rhea" id="RHEA:54184"/>
        <dbReference type="ChEBI" id="CHEBI:15377"/>
        <dbReference type="ChEBI" id="CHEBI:29067"/>
        <dbReference type="ChEBI" id="CHEBI:84824"/>
        <dbReference type="ChEBI" id="CHEBI:138093"/>
        <dbReference type="EC" id="3.5.1.114"/>
    </reaction>
</comment>
<comment type="catalytic activity">
    <reaction evidence="11">
        <text>an N-acetyl-L-cysteine-S-conjugate + H2O = an S-substituted L-cysteine + acetate</text>
        <dbReference type="Rhea" id="RHEA:36855"/>
        <dbReference type="ChEBI" id="CHEBI:15377"/>
        <dbReference type="ChEBI" id="CHEBI:30089"/>
        <dbReference type="ChEBI" id="CHEBI:58717"/>
        <dbReference type="ChEBI" id="CHEBI:58718"/>
        <dbReference type="EC" id="3.5.1.114"/>
    </reaction>
</comment>
<evidence type="ECO:0000256" key="1">
    <source>
        <dbReference type="ARBA" id="ARBA00004496"/>
    </source>
</evidence>
<dbReference type="PANTHER" id="PTHR15162">
    <property type="entry name" value="ASPARTOACYLASE"/>
    <property type="match status" value="1"/>
</dbReference>
<evidence type="ECO:0000256" key="6">
    <source>
        <dbReference type="ARBA" id="ARBA00022801"/>
    </source>
</evidence>
<accession>A0A9Q1B716</accession>
<dbReference type="GO" id="GO:0005829">
    <property type="term" value="C:cytosol"/>
    <property type="evidence" value="ECO:0007669"/>
    <property type="project" value="TreeGrafter"/>
</dbReference>
<dbReference type="HAMAP" id="MF_00704">
    <property type="entry name" value="Aspartoacylase"/>
    <property type="match status" value="1"/>
</dbReference>
<comment type="similarity">
    <text evidence="2">Belongs to the AspA/AstE family. Aspartoacylase subfamily.</text>
</comment>
<evidence type="ECO:0000256" key="12">
    <source>
        <dbReference type="ARBA" id="ARBA00049326"/>
    </source>
</evidence>
<dbReference type="EMBL" id="JAPFRF010000001">
    <property type="protein sequence ID" value="KAJ7344132.1"/>
    <property type="molecule type" value="Genomic_DNA"/>
</dbReference>
<reference evidence="17" key="1">
    <citation type="journal article" date="2023" name="DNA Res.">
        <title>Chromosome-level genome assembly of Phrynocephalus forsythii using third-generation DNA sequencing and Hi-C analysis.</title>
        <authorList>
            <person name="Qi Y."/>
            <person name="Zhao W."/>
            <person name="Zhao Y."/>
            <person name="Niu C."/>
            <person name="Cao S."/>
            <person name="Zhang Y."/>
        </authorList>
    </citation>
    <scope>NUCLEOTIDE SEQUENCE</scope>
    <source>
        <tissue evidence="17">Muscle</tissue>
    </source>
</reference>
<dbReference type="NCBIfam" id="NF002601">
    <property type="entry name" value="PRK02259.1"/>
    <property type="match status" value="1"/>
</dbReference>
<dbReference type="Gene3D" id="3.40.630.10">
    <property type="entry name" value="Zn peptidases"/>
    <property type="match status" value="1"/>
</dbReference>
<comment type="caution">
    <text evidence="17">The sequence shown here is derived from an EMBL/GenBank/DDBJ whole genome shotgun (WGS) entry which is preliminary data.</text>
</comment>
<evidence type="ECO:0000256" key="11">
    <source>
        <dbReference type="ARBA" id="ARBA00048435"/>
    </source>
</evidence>
<evidence type="ECO:0000256" key="13">
    <source>
        <dbReference type="PIRSR" id="PIRSR018001-1"/>
    </source>
</evidence>
<feature type="domain" description="AstE/AspA barrel-sandwich hybrid" evidence="15">
    <location>
        <begin position="227"/>
        <end position="308"/>
    </location>
</feature>
<dbReference type="Pfam" id="PF04952">
    <property type="entry name" value="AstE_AspA_hybrid"/>
    <property type="match status" value="1"/>
</dbReference>
<evidence type="ECO:0000256" key="2">
    <source>
        <dbReference type="ARBA" id="ARBA00006173"/>
    </source>
</evidence>
<name>A0A9Q1B716_9SAUR</name>
<organism evidence="17 18">
    <name type="scientific">Phrynocephalus forsythii</name>
    <dbReference type="NCBI Taxonomy" id="171643"/>
    <lineage>
        <taxon>Eukaryota</taxon>
        <taxon>Metazoa</taxon>
        <taxon>Chordata</taxon>
        <taxon>Craniata</taxon>
        <taxon>Vertebrata</taxon>
        <taxon>Euteleostomi</taxon>
        <taxon>Lepidosauria</taxon>
        <taxon>Squamata</taxon>
        <taxon>Bifurcata</taxon>
        <taxon>Unidentata</taxon>
        <taxon>Episquamata</taxon>
        <taxon>Toxicofera</taxon>
        <taxon>Iguania</taxon>
        <taxon>Acrodonta</taxon>
        <taxon>Agamidae</taxon>
        <taxon>Agaminae</taxon>
        <taxon>Phrynocephalus</taxon>
    </lineage>
</organism>
<evidence type="ECO:0000256" key="5">
    <source>
        <dbReference type="ARBA" id="ARBA00022723"/>
    </source>
</evidence>
<evidence type="ECO:0000256" key="7">
    <source>
        <dbReference type="ARBA" id="ARBA00022833"/>
    </source>
</evidence>
<evidence type="ECO:0000256" key="8">
    <source>
        <dbReference type="ARBA" id="ARBA00023136"/>
    </source>
</evidence>
<dbReference type="Gene3D" id="2.20.25.160">
    <property type="match status" value="1"/>
</dbReference>
<dbReference type="InterPro" id="IPR050178">
    <property type="entry name" value="AspA/AstE_fam"/>
</dbReference>
<dbReference type="InterPro" id="IPR016708">
    <property type="entry name" value="Aspartoacylase"/>
</dbReference>
<proteinExistence type="inferred from homology"/>
<dbReference type="EC" id="3.5.1.114" evidence="9"/>
<dbReference type="FunFam" id="2.20.25.160:FF:000001">
    <property type="entry name" value="Aspartoacylase"/>
    <property type="match status" value="1"/>
</dbReference>
<dbReference type="PANTHER" id="PTHR15162:SF5">
    <property type="entry name" value="N-ACYL-AROMATIC-L-AMINO ACID AMIDOHYDROLASE (CARBOXYLATE-FORMING)"/>
    <property type="match status" value="1"/>
</dbReference>
<feature type="active site" description="Proton donor/acceptor" evidence="13">
    <location>
        <position position="186"/>
    </location>
</feature>
<keyword evidence="3" id="KW-1003">Cell membrane</keyword>
<dbReference type="GO" id="GO:0016324">
    <property type="term" value="C:apical plasma membrane"/>
    <property type="evidence" value="ECO:0007669"/>
    <property type="project" value="UniProtKB-SubCell"/>
</dbReference>
<keyword evidence="6" id="KW-0378">Hydrolase</keyword>
<dbReference type="InterPro" id="IPR007036">
    <property type="entry name" value="Aste_AspA_hybrid_dom"/>
</dbReference>
<comment type="subcellular location">
    <subcellularLocation>
        <location evidence="10">Apical cell membrane</location>
        <topology evidence="10">Peripheral membrane protein</topology>
    </subcellularLocation>
    <subcellularLocation>
        <location evidence="1">Cytoplasm</location>
    </subcellularLocation>
</comment>
<keyword evidence="8" id="KW-0472">Membrane</keyword>
<comment type="cofactor">
    <cofactor evidence="14">
        <name>Zn(2+)</name>
        <dbReference type="ChEBI" id="CHEBI:29105"/>
    </cofactor>
    <text evidence="14">Binds 1 zinc ion per subunit.</text>
</comment>
<evidence type="ECO:0000313" key="18">
    <source>
        <dbReference type="Proteomes" id="UP001142489"/>
    </source>
</evidence>
<evidence type="ECO:0000256" key="9">
    <source>
        <dbReference type="ARBA" id="ARBA00034807"/>
    </source>
</evidence>
<dbReference type="PIRSF" id="PIRSF018001">
    <property type="entry name" value="Aspartoacylase"/>
    <property type="match status" value="1"/>
</dbReference>
<feature type="binding site" evidence="14">
    <location>
        <position position="31"/>
    </location>
    <ligand>
        <name>Zn(2+)</name>
        <dbReference type="ChEBI" id="CHEBI:29105"/>
    </ligand>
</feature>
<feature type="binding site" evidence="14">
    <location>
        <position position="123"/>
    </location>
    <ligand>
        <name>Zn(2+)</name>
        <dbReference type="ChEBI" id="CHEBI:29105"/>
    </ligand>
</feature>
<evidence type="ECO:0000313" key="17">
    <source>
        <dbReference type="EMBL" id="KAJ7344132.1"/>
    </source>
</evidence>
<dbReference type="OrthoDB" id="8300214at2759"/>
<keyword evidence="4" id="KW-0963">Cytoplasm</keyword>
<evidence type="ECO:0000259" key="15">
    <source>
        <dbReference type="Pfam" id="PF04952"/>
    </source>
</evidence>
<evidence type="ECO:0000256" key="14">
    <source>
        <dbReference type="PIRSR" id="PIRSR018001-3"/>
    </source>
</evidence>
<dbReference type="GO" id="GO:0046872">
    <property type="term" value="F:metal ion binding"/>
    <property type="evidence" value="ECO:0007669"/>
    <property type="project" value="UniProtKB-KW"/>
</dbReference>
<keyword evidence="7 14" id="KW-0862">Zinc</keyword>
<gene>
    <name evidence="17" type="ORF">JRQ81_000082</name>
</gene>
<dbReference type="InterPro" id="IPR055438">
    <property type="entry name" value="AstE_AspA_cat"/>
</dbReference>
<evidence type="ECO:0000256" key="4">
    <source>
        <dbReference type="ARBA" id="ARBA00022490"/>
    </source>
</evidence>
<dbReference type="Proteomes" id="UP001142489">
    <property type="component" value="Unassembled WGS sequence"/>
</dbReference>
<feature type="domain" description="Succinylglutamate desuccinylase/Aspartoacylase catalytic" evidence="16">
    <location>
        <begin position="19"/>
        <end position="214"/>
    </location>
</feature>
<evidence type="ECO:0000259" key="16">
    <source>
        <dbReference type="Pfam" id="PF24827"/>
    </source>
</evidence>
<protein>
    <recommendedName>
        <fullName evidence="9">N-acyl-aromatic-L-amino acid amidohydrolase</fullName>
        <ecNumber evidence="9">3.5.1.114</ecNumber>
    </recommendedName>
</protein>
<dbReference type="AlphaFoldDB" id="A0A9Q1B716"/>
<evidence type="ECO:0000256" key="10">
    <source>
        <dbReference type="ARBA" id="ARBA00037831"/>
    </source>
</evidence>
<keyword evidence="5 14" id="KW-0479">Metal-binding</keyword>
<dbReference type="GO" id="GO:0016788">
    <property type="term" value="F:hydrolase activity, acting on ester bonds"/>
    <property type="evidence" value="ECO:0007669"/>
    <property type="project" value="InterPro"/>
</dbReference>
<dbReference type="FunFam" id="3.40.630.10:FF:000025">
    <property type="entry name" value="aspartoacylase"/>
    <property type="match status" value="1"/>
</dbReference>
<feature type="binding site" evidence="14">
    <location>
        <position position="28"/>
    </location>
    <ligand>
        <name>Zn(2+)</name>
        <dbReference type="ChEBI" id="CHEBI:29105"/>
    </ligand>
</feature>
<sequence>MGVDITIVMSHLQRLPSLTHVAVCGGTHGNEMSGVYLAKHWLSNPSELHRSTFRATPFLGNPRAIQKCVRYVGRDLNRTFIADILNSKDPDTDSYEVQRAQEINQTFGPKGSSQAYDFMFDLHNTTANMGCCLIVASEHCLFSLHMCNYIQKQAKSRHCSILLSKKNPEEETYSVCSVGKNGLAIEVGPQPQGVARADLLAQMRSIVTYALDFIELFNKGTLFPAFDIEAYKVTGVVDFPRYPNGEISAVIHSDLQDQDFQPLKPGDPIFQIFSGEDILYDGEDTTYPVFINEAAYYEKKTAFLKTEKRTVSLPMLQKKF</sequence>
<dbReference type="Pfam" id="PF24827">
    <property type="entry name" value="AstE_AspA_cat"/>
    <property type="match status" value="1"/>
</dbReference>
<dbReference type="CDD" id="cd06909">
    <property type="entry name" value="M14_ASPA"/>
    <property type="match status" value="1"/>
</dbReference>